<organism evidence="11 12">
    <name type="scientific">Candidatus Gallilactobacillus intestinavium</name>
    <dbReference type="NCBI Taxonomy" id="2840838"/>
    <lineage>
        <taxon>Bacteria</taxon>
        <taxon>Bacillati</taxon>
        <taxon>Bacillota</taxon>
        <taxon>Bacilli</taxon>
        <taxon>Lactobacillales</taxon>
        <taxon>Lactobacillaceae</taxon>
        <taxon>Lactobacillaceae incertae sedis</taxon>
        <taxon>Candidatus Gallilactobacillus</taxon>
    </lineage>
</organism>
<accession>A0A9D9E6G6</accession>
<dbReference type="PRINTS" id="PR00151">
    <property type="entry name" value="PORPHBDMNASE"/>
</dbReference>
<comment type="miscellaneous">
    <text evidence="8">The porphobilinogen subunits are added to the dipyrromethane group.</text>
</comment>
<evidence type="ECO:0000256" key="4">
    <source>
        <dbReference type="ARBA" id="ARBA00011245"/>
    </source>
</evidence>
<comment type="caution">
    <text evidence="11">The sequence shown here is derived from an EMBL/GenBank/DDBJ whole genome shotgun (WGS) entry which is preliminary data.</text>
</comment>
<dbReference type="Gene3D" id="3.40.190.10">
    <property type="entry name" value="Periplasmic binding protein-like II"/>
    <property type="match status" value="2"/>
</dbReference>
<keyword evidence="6 8" id="KW-0627">Porphyrin biosynthesis</keyword>
<comment type="function">
    <text evidence="1 8">Tetrapolymerization of the monopyrrole PBG into the hydroxymethylbilane pre-uroporphyrinogen in several discrete steps.</text>
</comment>
<dbReference type="InterPro" id="IPR022418">
    <property type="entry name" value="Porphobilinogen_deaminase_C"/>
</dbReference>
<evidence type="ECO:0000256" key="7">
    <source>
        <dbReference type="ARBA" id="ARBA00048169"/>
    </source>
</evidence>
<dbReference type="PANTHER" id="PTHR11557:SF0">
    <property type="entry name" value="PORPHOBILINOGEN DEAMINASE"/>
    <property type="match status" value="1"/>
</dbReference>
<evidence type="ECO:0000259" key="10">
    <source>
        <dbReference type="Pfam" id="PF03900"/>
    </source>
</evidence>
<dbReference type="InterPro" id="IPR022419">
    <property type="entry name" value="Porphobilin_deaminase_cofac_BS"/>
</dbReference>
<dbReference type="PROSITE" id="PS00533">
    <property type="entry name" value="PORPHOBILINOGEN_DEAM"/>
    <property type="match status" value="1"/>
</dbReference>
<proteinExistence type="inferred from homology"/>
<evidence type="ECO:0000256" key="8">
    <source>
        <dbReference type="HAMAP-Rule" id="MF_00260"/>
    </source>
</evidence>
<comment type="subunit">
    <text evidence="4 8">Monomer.</text>
</comment>
<reference evidence="11" key="2">
    <citation type="journal article" date="2021" name="PeerJ">
        <title>Extensive microbial diversity within the chicken gut microbiome revealed by metagenomics and culture.</title>
        <authorList>
            <person name="Gilroy R."/>
            <person name="Ravi A."/>
            <person name="Getino M."/>
            <person name="Pursley I."/>
            <person name="Horton D.L."/>
            <person name="Alikhan N.F."/>
            <person name="Baker D."/>
            <person name="Gharbi K."/>
            <person name="Hall N."/>
            <person name="Watson M."/>
            <person name="Adriaenssens E.M."/>
            <person name="Foster-Nyarko E."/>
            <person name="Jarju S."/>
            <person name="Secka A."/>
            <person name="Antonio M."/>
            <person name="Oren A."/>
            <person name="Chaudhuri R.R."/>
            <person name="La Ragione R."/>
            <person name="Hildebrand F."/>
            <person name="Pallen M.J."/>
        </authorList>
    </citation>
    <scope>NUCLEOTIDE SEQUENCE</scope>
    <source>
        <strain evidence="11">C6-149</strain>
    </source>
</reference>
<dbReference type="AlphaFoldDB" id="A0A9D9E6G6"/>
<dbReference type="EC" id="2.5.1.61" evidence="8"/>
<feature type="domain" description="Porphobilinogen deaminase N-terminal" evidence="9">
    <location>
        <begin position="5"/>
        <end position="215"/>
    </location>
</feature>
<evidence type="ECO:0000313" key="12">
    <source>
        <dbReference type="Proteomes" id="UP000823614"/>
    </source>
</evidence>
<dbReference type="PANTHER" id="PTHR11557">
    <property type="entry name" value="PORPHOBILINOGEN DEAMINASE"/>
    <property type="match status" value="1"/>
</dbReference>
<dbReference type="EMBL" id="JADIMP010000103">
    <property type="protein sequence ID" value="MBO8442071.1"/>
    <property type="molecule type" value="Genomic_DNA"/>
</dbReference>
<evidence type="ECO:0000256" key="6">
    <source>
        <dbReference type="ARBA" id="ARBA00023244"/>
    </source>
</evidence>
<evidence type="ECO:0000256" key="1">
    <source>
        <dbReference type="ARBA" id="ARBA00002869"/>
    </source>
</evidence>
<reference evidence="11" key="1">
    <citation type="submission" date="2020-10" db="EMBL/GenBank/DDBJ databases">
        <authorList>
            <person name="Gilroy R."/>
        </authorList>
    </citation>
    <scope>NUCLEOTIDE SEQUENCE</scope>
    <source>
        <strain evidence="11">C6-149</strain>
    </source>
</reference>
<dbReference type="HAMAP" id="MF_00260">
    <property type="entry name" value="Porphobil_deam"/>
    <property type="match status" value="1"/>
</dbReference>
<dbReference type="Pfam" id="PF03900">
    <property type="entry name" value="Porphobil_deamC"/>
    <property type="match status" value="1"/>
</dbReference>
<dbReference type="Proteomes" id="UP000823614">
    <property type="component" value="Unassembled WGS sequence"/>
</dbReference>
<dbReference type="FunFam" id="3.40.190.10:FF:000086">
    <property type="entry name" value="Probable porphobilinogen deaminase"/>
    <property type="match status" value="1"/>
</dbReference>
<evidence type="ECO:0000259" key="9">
    <source>
        <dbReference type="Pfam" id="PF01379"/>
    </source>
</evidence>
<evidence type="ECO:0000313" key="11">
    <source>
        <dbReference type="EMBL" id="MBO8442071.1"/>
    </source>
</evidence>
<dbReference type="NCBIfam" id="TIGR00212">
    <property type="entry name" value="hemC"/>
    <property type="match status" value="1"/>
</dbReference>
<dbReference type="PIRSF" id="PIRSF001438">
    <property type="entry name" value="4pyrrol_synth_OHMeBilane_synth"/>
    <property type="match status" value="1"/>
</dbReference>
<dbReference type="Pfam" id="PF01379">
    <property type="entry name" value="Porphobil_deam"/>
    <property type="match status" value="1"/>
</dbReference>
<evidence type="ECO:0000256" key="3">
    <source>
        <dbReference type="ARBA" id="ARBA00005638"/>
    </source>
</evidence>
<dbReference type="GO" id="GO:0005737">
    <property type="term" value="C:cytoplasm"/>
    <property type="evidence" value="ECO:0007669"/>
    <property type="project" value="UniProtKB-UniRule"/>
</dbReference>
<dbReference type="InterPro" id="IPR000860">
    <property type="entry name" value="HemC"/>
</dbReference>
<feature type="domain" description="Porphobilinogen deaminase C-terminal" evidence="10">
    <location>
        <begin position="229"/>
        <end position="297"/>
    </location>
</feature>
<feature type="modified residue" description="S-(dipyrrolylmethanemethyl)cysteine" evidence="8">
    <location>
        <position position="245"/>
    </location>
</feature>
<evidence type="ECO:0000256" key="5">
    <source>
        <dbReference type="ARBA" id="ARBA00022679"/>
    </source>
</evidence>
<comment type="catalytic activity">
    <reaction evidence="7 8">
        <text>4 porphobilinogen + H2O = hydroxymethylbilane + 4 NH4(+)</text>
        <dbReference type="Rhea" id="RHEA:13185"/>
        <dbReference type="ChEBI" id="CHEBI:15377"/>
        <dbReference type="ChEBI" id="CHEBI:28938"/>
        <dbReference type="ChEBI" id="CHEBI:57845"/>
        <dbReference type="ChEBI" id="CHEBI:58126"/>
        <dbReference type="EC" id="2.5.1.61"/>
    </reaction>
</comment>
<comment type="cofactor">
    <cofactor evidence="8">
        <name>dipyrromethane</name>
        <dbReference type="ChEBI" id="CHEBI:60342"/>
    </cofactor>
    <text evidence="8">Binds 1 dipyrromethane group covalently.</text>
</comment>
<gene>
    <name evidence="8 11" type="primary">hemC</name>
    <name evidence="11" type="ORF">IAA89_06580</name>
</gene>
<dbReference type="InterPro" id="IPR022417">
    <property type="entry name" value="Porphobilin_deaminase_N"/>
</dbReference>
<comment type="pathway">
    <text evidence="2">Porphyrin-containing compound metabolism; protoporphyrin-IX biosynthesis; coproporphyrinogen-III from 5-aminolevulinate: step 2/4.</text>
</comment>
<keyword evidence="5 8" id="KW-0808">Transferase</keyword>
<sequence>MIKKVVIGSRKSSLALAQTGIVQHALTVLNPNVEFGIKTVTTTGDKDLTSSLNVIGGKGVFVKEIEEELLNGTIDIAVHSLKDVPSILPNGLMLGAIPPRDSAFDCLLSLNKYESLDDLPKNARIGTNSTRRRAQLLTRRPDLDIVPIRGNIETRLGKLESENLDGVVLAVSGLNRLQNNLNLNKYNILKLKDIIVPSVGQGALAIECREDDLEILRLITTINDNETSRCVHEERKFLDKLNGNCTSPIGGYCSFQDHQYTFHGVVLSDDGDNIFESKLTKDISDGLGLEAANEILNQGAVV</sequence>
<dbReference type="SUPFAM" id="SSF53850">
    <property type="entry name" value="Periplasmic binding protein-like II"/>
    <property type="match status" value="1"/>
</dbReference>
<evidence type="ECO:0000256" key="2">
    <source>
        <dbReference type="ARBA" id="ARBA00004735"/>
    </source>
</evidence>
<name>A0A9D9E6G6_9LACO</name>
<dbReference type="InterPro" id="IPR036803">
    <property type="entry name" value="Porphobilinogen_deaminase_C_sf"/>
</dbReference>
<dbReference type="GO" id="GO:0004418">
    <property type="term" value="F:hydroxymethylbilane synthase activity"/>
    <property type="evidence" value="ECO:0007669"/>
    <property type="project" value="UniProtKB-UniRule"/>
</dbReference>
<dbReference type="SUPFAM" id="SSF54782">
    <property type="entry name" value="Porphobilinogen deaminase (hydroxymethylbilane synthase), C-terminal domain"/>
    <property type="match status" value="1"/>
</dbReference>
<dbReference type="Gene3D" id="3.30.160.40">
    <property type="entry name" value="Porphobilinogen deaminase, C-terminal domain"/>
    <property type="match status" value="1"/>
</dbReference>
<dbReference type="FunFam" id="3.40.190.10:FF:000005">
    <property type="entry name" value="Porphobilinogen deaminase"/>
    <property type="match status" value="1"/>
</dbReference>
<protein>
    <recommendedName>
        <fullName evidence="8">Porphobilinogen deaminase</fullName>
        <shortName evidence="8">PBG</shortName>
        <ecNumber evidence="8">2.5.1.61</ecNumber>
    </recommendedName>
    <alternativeName>
        <fullName evidence="8">Hydroxymethylbilane synthase</fullName>
        <shortName evidence="8">HMBS</shortName>
    </alternativeName>
    <alternativeName>
        <fullName evidence="8">Pre-uroporphyrinogen synthase</fullName>
    </alternativeName>
</protein>
<comment type="similarity">
    <text evidence="3 8">Belongs to the HMBS family.</text>
</comment>
<dbReference type="GO" id="GO:0006782">
    <property type="term" value="P:protoporphyrinogen IX biosynthetic process"/>
    <property type="evidence" value="ECO:0007669"/>
    <property type="project" value="UniProtKB-UniRule"/>
</dbReference>